<feature type="region of interest" description="Disordered" evidence="1">
    <location>
        <begin position="1"/>
        <end position="22"/>
    </location>
</feature>
<protein>
    <submittedName>
        <fullName evidence="2">Uncharacterized protein</fullName>
    </submittedName>
</protein>
<evidence type="ECO:0000256" key="1">
    <source>
        <dbReference type="SAM" id="MobiDB-lite"/>
    </source>
</evidence>
<feature type="compositionally biased region" description="Polar residues" evidence="1">
    <location>
        <begin position="1"/>
        <end position="17"/>
    </location>
</feature>
<keyword evidence="3" id="KW-1185">Reference proteome</keyword>
<proteinExistence type="predicted"/>
<evidence type="ECO:0000313" key="2">
    <source>
        <dbReference type="EMBL" id="PVI03423.1"/>
    </source>
</evidence>
<organism evidence="2 3">
    <name type="scientific">Periconia macrospinosa</name>
    <dbReference type="NCBI Taxonomy" id="97972"/>
    <lineage>
        <taxon>Eukaryota</taxon>
        <taxon>Fungi</taxon>
        <taxon>Dikarya</taxon>
        <taxon>Ascomycota</taxon>
        <taxon>Pezizomycotina</taxon>
        <taxon>Dothideomycetes</taxon>
        <taxon>Pleosporomycetidae</taxon>
        <taxon>Pleosporales</taxon>
        <taxon>Massarineae</taxon>
        <taxon>Periconiaceae</taxon>
        <taxon>Periconia</taxon>
    </lineage>
</organism>
<sequence length="158" mass="17620">MSPRQNSVVSSSPGHLSTTRERSLVAERCANSKGTRFGRVTPLLGVAFNAVVGSMSLISEEIKIPQRFMDPTLRSIPIPIHCPEEKVEERLLVVLLQILVDFHWPSGSGGRLTAQERYTQKVFSRPTYAVILRLKSAACTRHGRLTIIRGQNKVKDEI</sequence>
<name>A0A2V1DYH8_9PLEO</name>
<accession>A0A2V1DYH8</accession>
<dbReference type="Proteomes" id="UP000244855">
    <property type="component" value="Unassembled WGS sequence"/>
</dbReference>
<dbReference type="AlphaFoldDB" id="A0A2V1DYH8"/>
<evidence type="ECO:0000313" key="3">
    <source>
        <dbReference type="Proteomes" id="UP000244855"/>
    </source>
</evidence>
<dbReference type="EMBL" id="KZ805331">
    <property type="protein sequence ID" value="PVI03423.1"/>
    <property type="molecule type" value="Genomic_DNA"/>
</dbReference>
<gene>
    <name evidence="2" type="ORF">DM02DRAFT_652547</name>
</gene>
<reference evidence="2 3" key="1">
    <citation type="journal article" date="2018" name="Sci. Rep.">
        <title>Comparative genomics provides insights into the lifestyle and reveals functional heterogeneity of dark septate endophytic fungi.</title>
        <authorList>
            <person name="Knapp D.G."/>
            <person name="Nemeth J.B."/>
            <person name="Barry K."/>
            <person name="Hainaut M."/>
            <person name="Henrissat B."/>
            <person name="Johnson J."/>
            <person name="Kuo A."/>
            <person name="Lim J.H.P."/>
            <person name="Lipzen A."/>
            <person name="Nolan M."/>
            <person name="Ohm R.A."/>
            <person name="Tamas L."/>
            <person name="Grigoriev I.V."/>
            <person name="Spatafora J.W."/>
            <person name="Nagy L.G."/>
            <person name="Kovacs G.M."/>
        </authorList>
    </citation>
    <scope>NUCLEOTIDE SEQUENCE [LARGE SCALE GENOMIC DNA]</scope>
    <source>
        <strain evidence="2 3">DSE2036</strain>
    </source>
</reference>